<evidence type="ECO:0000313" key="1">
    <source>
        <dbReference type="EMBL" id="AAO72955.1"/>
    </source>
</evidence>
<feature type="non-terminal residue" evidence="1">
    <location>
        <position position="1"/>
    </location>
</feature>
<dbReference type="AlphaFoldDB" id="Q6H3D9"/>
<dbReference type="EMBL" id="AY187592">
    <property type="protein sequence ID" value="AAO72955.1"/>
    <property type="molecule type" value="mRNA"/>
</dbReference>
<name>Q6H3D9_PEA</name>
<reference evidence="1" key="1">
    <citation type="journal article" date="2004" name="Plant Physiol. Biochem.">
        <title>Six genes strongly regulated by mercury in Pisum sativum roots.</title>
        <authorList>
            <person name="Savenstrand H."/>
            <person name="Strid A."/>
        </authorList>
    </citation>
    <scope>NUCLEOTIDE SEQUENCE</scope>
    <source>
        <tissue evidence="1">Root</tissue>
    </source>
</reference>
<organism evidence="1">
    <name type="scientific">Pisum sativum</name>
    <name type="common">Garden pea</name>
    <name type="synonym">Lathyrus oleraceus</name>
    <dbReference type="NCBI Taxonomy" id="3888"/>
    <lineage>
        <taxon>Eukaryota</taxon>
        <taxon>Viridiplantae</taxon>
        <taxon>Streptophyta</taxon>
        <taxon>Embryophyta</taxon>
        <taxon>Tracheophyta</taxon>
        <taxon>Spermatophyta</taxon>
        <taxon>Magnoliopsida</taxon>
        <taxon>eudicotyledons</taxon>
        <taxon>Gunneridae</taxon>
        <taxon>Pentapetalae</taxon>
        <taxon>rosids</taxon>
        <taxon>fabids</taxon>
        <taxon>Fabales</taxon>
        <taxon>Fabaceae</taxon>
        <taxon>Papilionoideae</taxon>
        <taxon>50 kb inversion clade</taxon>
        <taxon>NPAAA clade</taxon>
        <taxon>Hologalegina</taxon>
        <taxon>IRL clade</taxon>
        <taxon>Fabeae</taxon>
        <taxon>Lathyrus</taxon>
    </lineage>
</organism>
<sequence>IFVQTKTWIHQTLIFRCCLCLKQTRSLMLLQSKFKRFIRVTKHEKTLQIVQLLWKSYGGGHWSLLLLKEPPLRLLMVRNLNKFASLSLMLLQLKIKRITKVTVLEEH</sequence>
<dbReference type="SMR" id="Q6H3D9"/>
<proteinExistence type="evidence at transcript level"/>
<protein>
    <submittedName>
        <fullName evidence="1">Heavy metal-induced protein 6C</fullName>
    </submittedName>
</protein>
<accession>Q6H3D9</accession>